<protein>
    <submittedName>
        <fullName evidence="1">Uncharacterized protein</fullName>
    </submittedName>
</protein>
<sequence length="258" mass="30164">MAEAKTEEQWARGHKILYNKFLNARSAKFPPRDHSLTLSEWFQILHKDTWAPFVQKEIKMIRYFQMFNDYRYLNNLPEIQLGQFRQAIRNLGSHGAHTEAIKLADLNASQAKINKPPVSTADFLDMNSIHLVRDPFAIWVERYKDYVAMRLELKQKQLFYPISIDQFFQHASFGTICLLKMSLGQNAYGPFLSDQRQLHILRMVPVMGPSYSIDFGAFQAHFEEQECQAWPIITRHASLLSPAHYLPNNDLLSQRFDK</sequence>
<comment type="caution">
    <text evidence="1">The sequence shown here is derived from an EMBL/GenBank/DDBJ whole genome shotgun (WGS) entry which is preliminary data.</text>
</comment>
<dbReference type="EMBL" id="NMUH01004504">
    <property type="protein sequence ID" value="MQM09885.1"/>
    <property type="molecule type" value="Genomic_DNA"/>
</dbReference>
<name>A0A843WZ88_COLES</name>
<proteinExistence type="predicted"/>
<evidence type="ECO:0000313" key="1">
    <source>
        <dbReference type="EMBL" id="MQM09885.1"/>
    </source>
</evidence>
<accession>A0A843WZ88</accession>
<reference evidence="1" key="1">
    <citation type="submission" date="2017-07" db="EMBL/GenBank/DDBJ databases">
        <title>Taro Niue Genome Assembly and Annotation.</title>
        <authorList>
            <person name="Atibalentja N."/>
            <person name="Keating K."/>
            <person name="Fields C.J."/>
        </authorList>
    </citation>
    <scope>NUCLEOTIDE SEQUENCE</scope>
    <source>
        <strain evidence="1">Niue_2</strain>
        <tissue evidence="1">Leaf</tissue>
    </source>
</reference>
<keyword evidence="2" id="KW-1185">Reference proteome</keyword>
<organism evidence="1 2">
    <name type="scientific">Colocasia esculenta</name>
    <name type="common">Wild taro</name>
    <name type="synonym">Arum esculentum</name>
    <dbReference type="NCBI Taxonomy" id="4460"/>
    <lineage>
        <taxon>Eukaryota</taxon>
        <taxon>Viridiplantae</taxon>
        <taxon>Streptophyta</taxon>
        <taxon>Embryophyta</taxon>
        <taxon>Tracheophyta</taxon>
        <taxon>Spermatophyta</taxon>
        <taxon>Magnoliopsida</taxon>
        <taxon>Liliopsida</taxon>
        <taxon>Araceae</taxon>
        <taxon>Aroideae</taxon>
        <taxon>Colocasieae</taxon>
        <taxon>Colocasia</taxon>
    </lineage>
</organism>
<gene>
    <name evidence="1" type="ORF">Taro_042766</name>
</gene>
<evidence type="ECO:0000313" key="2">
    <source>
        <dbReference type="Proteomes" id="UP000652761"/>
    </source>
</evidence>
<dbReference type="AlphaFoldDB" id="A0A843WZ88"/>
<dbReference type="Proteomes" id="UP000652761">
    <property type="component" value="Unassembled WGS sequence"/>
</dbReference>